<dbReference type="EMBL" id="CP046996">
    <property type="protein sequence ID" value="QHA00945.1"/>
    <property type="molecule type" value="Genomic_DNA"/>
</dbReference>
<dbReference type="SUPFAM" id="SSF50939">
    <property type="entry name" value="Sialidases"/>
    <property type="match status" value="1"/>
</dbReference>
<gene>
    <name evidence="1" type="ORF">GQ588_10010</name>
</gene>
<protein>
    <recommendedName>
        <fullName evidence="3">DUF4185 domain-containing protein</fullName>
    </recommendedName>
</protein>
<dbReference type="RefSeq" id="WP_025205877.1">
    <property type="nucleotide sequence ID" value="NZ_CP046996.1"/>
</dbReference>
<reference evidence="1 2" key="1">
    <citation type="submission" date="2019-12" db="EMBL/GenBank/DDBJ databases">
        <title>Sequence classification of anaerobic respiratory reductive dehalogenases: First we see many, then we see few.</title>
        <authorList>
            <person name="Molenda O."/>
            <person name="Puentes Jacome L.A."/>
            <person name="Cao X."/>
            <person name="Nesbo C.L."/>
            <person name="Tang S."/>
            <person name="Morson N."/>
            <person name="Patron J."/>
            <person name="Lomheim L."/>
            <person name="Wishart D.S."/>
            <person name="Edwards E.A."/>
        </authorList>
    </citation>
    <scope>NUCLEOTIDE SEQUENCE [LARGE SCALE GENOMIC DNA]</scope>
    <source>
        <strain evidence="1 2">12DCA</strain>
    </source>
</reference>
<organism evidence="1 2">
    <name type="scientific">Dehalobacter restrictus</name>
    <dbReference type="NCBI Taxonomy" id="55583"/>
    <lineage>
        <taxon>Bacteria</taxon>
        <taxon>Bacillati</taxon>
        <taxon>Bacillota</taxon>
        <taxon>Clostridia</taxon>
        <taxon>Eubacteriales</taxon>
        <taxon>Desulfitobacteriaceae</taxon>
        <taxon>Dehalobacter</taxon>
    </lineage>
</organism>
<evidence type="ECO:0008006" key="3">
    <source>
        <dbReference type="Google" id="ProtNLM"/>
    </source>
</evidence>
<proteinExistence type="predicted"/>
<dbReference type="Proteomes" id="UP000430508">
    <property type="component" value="Chromosome"/>
</dbReference>
<name>A0A857DKM4_9FIRM</name>
<accession>A0A857DKM4</accession>
<evidence type="ECO:0000313" key="2">
    <source>
        <dbReference type="Proteomes" id="UP000430508"/>
    </source>
</evidence>
<dbReference type="AlphaFoldDB" id="A0A857DKM4"/>
<evidence type="ECO:0000313" key="1">
    <source>
        <dbReference type="EMBL" id="QHA00945.1"/>
    </source>
</evidence>
<sequence>MDVTSNVQILGSPLTKSTFAKNIWDMQVFNGHIYLGHGDFNTSSGPIPVIYFDPATSKFVTHFTVDEEEINVFRVLNGKLFIPGIDARDDWNFGNIYAIGSNNSWIKYRTVPQAVHVFDIAYYHGKLYAVTGTTRTCWGEVLVSEDMGVSWQSQVPGNASSWLFTGNWGISLFELGGKLYAGGRMLFLSPAELAGNSGNYARFVEIDGDNTQIQLYSKYFAPGIDLRYGYYLKKNIVFHNQLVFICQNRIASNWKPNSMYAAISLDKSRKIIFPEISAVPADILNRDSSIYVLTFIKTASKNYTNIIYKSSDLENWNEVFRFNTDTFARSFEELNGDFYFGLGCDTDYVSPNTGNILKVAQRVY</sequence>
<dbReference type="InterPro" id="IPR036278">
    <property type="entry name" value="Sialidase_sf"/>
</dbReference>